<name>A0AAE0DGQ3_9LECA</name>
<comment type="caution">
    <text evidence="2">The sequence shown here is derived from an EMBL/GenBank/DDBJ whole genome shotgun (WGS) entry which is preliminary data.</text>
</comment>
<reference evidence="2" key="1">
    <citation type="submission" date="2022-11" db="EMBL/GenBank/DDBJ databases">
        <title>Chromosomal genome sequence assembly and mating type (MAT) locus characterization of the leprose asexual lichenized fungus Lepraria neglecta (Nyl.) Erichsen.</title>
        <authorList>
            <person name="Allen J.L."/>
            <person name="Pfeffer B."/>
        </authorList>
    </citation>
    <scope>NUCLEOTIDE SEQUENCE</scope>
    <source>
        <strain evidence="2">Allen 5258</strain>
    </source>
</reference>
<dbReference type="Proteomes" id="UP001276659">
    <property type="component" value="Unassembled WGS sequence"/>
</dbReference>
<organism evidence="2 3">
    <name type="scientific">Lepraria neglecta</name>
    <dbReference type="NCBI Taxonomy" id="209136"/>
    <lineage>
        <taxon>Eukaryota</taxon>
        <taxon>Fungi</taxon>
        <taxon>Dikarya</taxon>
        <taxon>Ascomycota</taxon>
        <taxon>Pezizomycotina</taxon>
        <taxon>Lecanoromycetes</taxon>
        <taxon>OSLEUM clade</taxon>
        <taxon>Lecanoromycetidae</taxon>
        <taxon>Lecanorales</taxon>
        <taxon>Lecanorineae</taxon>
        <taxon>Stereocaulaceae</taxon>
        <taxon>Lepraria</taxon>
    </lineage>
</organism>
<evidence type="ECO:0008006" key="4">
    <source>
        <dbReference type="Google" id="ProtNLM"/>
    </source>
</evidence>
<sequence length="264" mass="29049">MPTRPSPPIDPSDLLELSLDERLNLANKRWKEDKTILMVEIARKHGVPKSTLKGRIDGAVSATVRQQSRQKLSPEEETALCDWILRLQAWEVSKAACFTMAERTIQSATTNELLELNKRKERNANRAKGNWGNARVMNQDVIDQRKKDAAEKFAEKNAEKALKEWNKEEKRLRALGPNIFAPQPFTVIKPPPPHFSSAKTSARELAPPGDSSAETSQKNSDIASKGDYSGATAGSLGAAERKAGELRGASESTNGKMATCQKAS</sequence>
<proteinExistence type="predicted"/>
<evidence type="ECO:0000256" key="1">
    <source>
        <dbReference type="SAM" id="MobiDB-lite"/>
    </source>
</evidence>
<feature type="region of interest" description="Disordered" evidence="1">
    <location>
        <begin position="181"/>
        <end position="264"/>
    </location>
</feature>
<feature type="compositionally biased region" description="Polar residues" evidence="1">
    <location>
        <begin position="250"/>
        <end position="264"/>
    </location>
</feature>
<evidence type="ECO:0000313" key="2">
    <source>
        <dbReference type="EMBL" id="KAK3169016.1"/>
    </source>
</evidence>
<protein>
    <recommendedName>
        <fullName evidence="4">HTH CENPB-type domain-containing protein</fullName>
    </recommendedName>
</protein>
<dbReference type="AlphaFoldDB" id="A0AAE0DGQ3"/>
<accession>A0AAE0DGQ3</accession>
<dbReference type="EMBL" id="JASNWA010000010">
    <property type="protein sequence ID" value="KAK3169016.1"/>
    <property type="molecule type" value="Genomic_DNA"/>
</dbReference>
<evidence type="ECO:0000313" key="3">
    <source>
        <dbReference type="Proteomes" id="UP001276659"/>
    </source>
</evidence>
<feature type="compositionally biased region" description="Polar residues" evidence="1">
    <location>
        <begin position="212"/>
        <end position="222"/>
    </location>
</feature>
<keyword evidence="3" id="KW-1185">Reference proteome</keyword>
<gene>
    <name evidence="2" type="ORF">OEA41_005464</name>
</gene>